<dbReference type="AlphaFoldDB" id="A0AAF0QTB9"/>
<feature type="region of interest" description="Disordered" evidence="1">
    <location>
        <begin position="54"/>
        <end position="81"/>
    </location>
</feature>
<gene>
    <name evidence="3" type="ORF">MTR67_018964</name>
</gene>
<organism evidence="3 4">
    <name type="scientific">Solanum verrucosum</name>
    <dbReference type="NCBI Taxonomy" id="315347"/>
    <lineage>
        <taxon>Eukaryota</taxon>
        <taxon>Viridiplantae</taxon>
        <taxon>Streptophyta</taxon>
        <taxon>Embryophyta</taxon>
        <taxon>Tracheophyta</taxon>
        <taxon>Spermatophyta</taxon>
        <taxon>Magnoliopsida</taxon>
        <taxon>eudicotyledons</taxon>
        <taxon>Gunneridae</taxon>
        <taxon>Pentapetalae</taxon>
        <taxon>asterids</taxon>
        <taxon>lamiids</taxon>
        <taxon>Solanales</taxon>
        <taxon>Solanaceae</taxon>
        <taxon>Solanoideae</taxon>
        <taxon>Solaneae</taxon>
        <taxon>Solanum</taxon>
    </lineage>
</organism>
<feature type="chain" id="PRO_5041987026" evidence="2">
    <location>
        <begin position="28"/>
        <end position="81"/>
    </location>
</feature>
<dbReference type="Proteomes" id="UP001234989">
    <property type="component" value="Chromosome 4"/>
</dbReference>
<keyword evidence="2" id="KW-0732">Signal</keyword>
<feature type="compositionally biased region" description="Polar residues" evidence="1">
    <location>
        <begin position="31"/>
        <end position="41"/>
    </location>
</feature>
<feature type="signal peptide" evidence="2">
    <location>
        <begin position="1"/>
        <end position="27"/>
    </location>
</feature>
<feature type="region of interest" description="Disordered" evidence="1">
    <location>
        <begin position="22"/>
        <end position="41"/>
    </location>
</feature>
<protein>
    <submittedName>
        <fullName evidence="3">Uncharacterized protein</fullName>
    </submittedName>
</protein>
<evidence type="ECO:0000313" key="4">
    <source>
        <dbReference type="Proteomes" id="UP001234989"/>
    </source>
</evidence>
<evidence type="ECO:0000256" key="1">
    <source>
        <dbReference type="SAM" id="MobiDB-lite"/>
    </source>
</evidence>
<accession>A0AAF0QTB9</accession>
<dbReference type="EMBL" id="CP133615">
    <property type="protein sequence ID" value="WMV25579.1"/>
    <property type="molecule type" value="Genomic_DNA"/>
</dbReference>
<keyword evidence="4" id="KW-1185">Reference proteome</keyword>
<proteinExistence type="predicted"/>
<reference evidence="3" key="1">
    <citation type="submission" date="2023-08" db="EMBL/GenBank/DDBJ databases">
        <title>A de novo genome assembly of Solanum verrucosum Schlechtendal, a Mexican diploid species geographically isolated from the other diploid A-genome species in potato relatives.</title>
        <authorList>
            <person name="Hosaka K."/>
        </authorList>
    </citation>
    <scope>NUCLEOTIDE SEQUENCE</scope>
    <source>
        <tissue evidence="3">Young leaves</tissue>
    </source>
</reference>
<evidence type="ECO:0000313" key="3">
    <source>
        <dbReference type="EMBL" id="WMV25579.1"/>
    </source>
</evidence>
<sequence length="81" mass="9080">MAQLVIVLLLYISYLILYLSSPRQVSSSRSGETSADQSNRLVNKIKIDPRTNVVQANDNSSDISDEDIPYVSEMDFDPNKT</sequence>
<evidence type="ECO:0000256" key="2">
    <source>
        <dbReference type="SAM" id="SignalP"/>
    </source>
</evidence>
<name>A0AAF0QTB9_SOLVR</name>